<gene>
    <name evidence="5" type="ORF">C4520_18880</name>
</gene>
<dbReference type="SUPFAM" id="SSF55326">
    <property type="entry name" value="PurM N-terminal domain-like"/>
    <property type="match status" value="1"/>
</dbReference>
<dbReference type="Gene3D" id="3.90.650.10">
    <property type="entry name" value="PurM-like C-terminal domain"/>
    <property type="match status" value="1"/>
</dbReference>
<name>A0A3A4NLM3_ABYX5</name>
<proteinExistence type="inferred from homology"/>
<dbReference type="EMBL" id="QZKU01000128">
    <property type="protein sequence ID" value="RJP16081.1"/>
    <property type="molecule type" value="Genomic_DNA"/>
</dbReference>
<protein>
    <submittedName>
        <fullName evidence="5">HAD family hydrolase</fullName>
    </submittedName>
</protein>
<evidence type="ECO:0000259" key="3">
    <source>
        <dbReference type="Pfam" id="PF00586"/>
    </source>
</evidence>
<dbReference type="SUPFAM" id="SSF56784">
    <property type="entry name" value="HAD-like"/>
    <property type="match status" value="1"/>
</dbReference>
<dbReference type="Proteomes" id="UP000265882">
    <property type="component" value="Unassembled WGS sequence"/>
</dbReference>
<accession>A0A3A4NLM3</accession>
<dbReference type="GO" id="GO:0016787">
    <property type="term" value="F:hydrolase activity"/>
    <property type="evidence" value="ECO:0007669"/>
    <property type="project" value="UniProtKB-KW"/>
</dbReference>
<dbReference type="CDD" id="cd06061">
    <property type="entry name" value="PurM-like1"/>
    <property type="match status" value="1"/>
</dbReference>
<dbReference type="Gene3D" id="3.30.1330.10">
    <property type="entry name" value="PurM-like, N-terminal domain"/>
    <property type="match status" value="1"/>
</dbReference>
<dbReference type="NCBIfam" id="TIGR01509">
    <property type="entry name" value="HAD-SF-IA-v3"/>
    <property type="match status" value="1"/>
</dbReference>
<feature type="domain" description="PurM-like C-terminal" evidence="4">
    <location>
        <begin position="154"/>
        <end position="305"/>
    </location>
</feature>
<dbReference type="AlphaFoldDB" id="A0A3A4NLM3"/>
<evidence type="ECO:0000259" key="4">
    <source>
        <dbReference type="Pfam" id="PF02769"/>
    </source>
</evidence>
<dbReference type="PANTHER" id="PTHR30303">
    <property type="entry name" value="HYDROGENASE ISOENZYMES FORMATION PROTEIN HYPE"/>
    <property type="match status" value="1"/>
</dbReference>
<dbReference type="InterPro" id="IPR016188">
    <property type="entry name" value="PurM-like_N"/>
</dbReference>
<reference evidence="5 6" key="1">
    <citation type="journal article" date="2017" name="ISME J.">
        <title>Energy and carbon metabolisms in a deep terrestrial subsurface fluid microbial community.</title>
        <authorList>
            <person name="Momper L."/>
            <person name="Jungbluth S.P."/>
            <person name="Lee M.D."/>
            <person name="Amend J.P."/>
        </authorList>
    </citation>
    <scope>NUCLEOTIDE SEQUENCE [LARGE SCALE GENOMIC DNA]</scope>
    <source>
        <strain evidence="5">SURF_5</strain>
    </source>
</reference>
<feature type="domain" description="PurM-like N-terminal" evidence="3">
    <location>
        <begin position="34"/>
        <end position="141"/>
    </location>
</feature>
<dbReference type="Gene3D" id="1.10.260.80">
    <property type="match status" value="1"/>
</dbReference>
<feature type="compositionally biased region" description="Basic and acidic residues" evidence="2">
    <location>
        <begin position="309"/>
        <end position="343"/>
    </location>
</feature>
<dbReference type="Pfam" id="PF00702">
    <property type="entry name" value="Hydrolase"/>
    <property type="match status" value="1"/>
</dbReference>
<evidence type="ECO:0000313" key="6">
    <source>
        <dbReference type="Proteomes" id="UP000265882"/>
    </source>
</evidence>
<evidence type="ECO:0000256" key="1">
    <source>
        <dbReference type="ARBA" id="ARBA00006243"/>
    </source>
</evidence>
<dbReference type="InterPro" id="IPR036921">
    <property type="entry name" value="PurM-like_N_sf"/>
</dbReference>
<evidence type="ECO:0000313" key="5">
    <source>
        <dbReference type="EMBL" id="RJP16081.1"/>
    </source>
</evidence>
<dbReference type="Gene3D" id="3.40.50.1000">
    <property type="entry name" value="HAD superfamily/HAD-like"/>
    <property type="match status" value="1"/>
</dbReference>
<comment type="caution">
    <text evidence="5">The sequence shown here is derived from an EMBL/GenBank/DDBJ whole genome shotgun (WGS) entry which is preliminary data.</text>
</comment>
<dbReference type="SFLD" id="SFLDG01129">
    <property type="entry name" value="C1.5:_HAD__Beta-PGM__Phosphata"/>
    <property type="match status" value="1"/>
</dbReference>
<dbReference type="NCBIfam" id="TIGR01549">
    <property type="entry name" value="HAD-SF-IA-v1"/>
    <property type="match status" value="1"/>
</dbReference>
<dbReference type="InterPro" id="IPR023214">
    <property type="entry name" value="HAD_sf"/>
</dbReference>
<organism evidence="5 6">
    <name type="scientific">Abyssobacteria bacterium (strain SURF_5)</name>
    <dbReference type="NCBI Taxonomy" id="2093360"/>
    <lineage>
        <taxon>Bacteria</taxon>
        <taxon>Pseudomonadati</taxon>
        <taxon>Candidatus Hydrogenedentota</taxon>
        <taxon>Candidatus Abyssobacteria</taxon>
    </lineage>
</organism>
<dbReference type="SFLD" id="SFLDS00003">
    <property type="entry name" value="Haloacid_Dehalogenase"/>
    <property type="match status" value="1"/>
</dbReference>
<sequence>MKDKFLTGKIPWKKIAQKVSAKLPPEVLLGPAEGEDAALIQVGGEIWAVASDPITFTSKDAGKLSVFVNANDVAVRGATPLYFTAIILISPEHAEEDSIYELLDEIRTTCETMGIVLIGGHTEVTAGLPQTIIAGTMLGKVAGRPITTGGLRHGDLIGMTKWAGLEGTTILLTDFEDRLRDIHGPEFVNEFRSAAGENWLSILPEAATAAKSPSVTSLHDITEGGIGEALHEMEAASGLLLKVDPESIPILPATKMVCADFGMNPFGLIGSGSLLIGCSPEGKEELERALAEKNVPFTWIGRALNAEPGAKEPGVKEPGVKEPATKESGVKEPGVKEAGAKKPAMKEPGDFLLWKRGIKGDFKDLPAAVPRFERDEILKARLLEGLEAVVFDMDGTVIHSTYDWAAMRTQFNVGAGSIIEHLNNLQEPERESRLAELREIERSASIIAHVKEGAADLLALLKRKGIKTALVTNNSDENAHYLIEKFGLAFDVVITRDSGLYKPSGAPVAEAVRRMNARLEKTLCVGDSLYDILACRDAGCGWVCILYDDKKVYSSTADLSFPDIHALIRYFTLAL</sequence>
<dbReference type="InterPro" id="IPR006439">
    <property type="entry name" value="HAD-SF_hydro_IA"/>
</dbReference>
<dbReference type="InterPro" id="IPR036412">
    <property type="entry name" value="HAD-like_sf"/>
</dbReference>
<comment type="similarity">
    <text evidence="1">Belongs to the HypE family.</text>
</comment>
<dbReference type="PANTHER" id="PTHR30303:SF4">
    <property type="entry name" value="HYDROGENASE EXPRESSION_FORMATION PROTEIN HYPE"/>
    <property type="match status" value="1"/>
</dbReference>
<dbReference type="SUPFAM" id="SSF56042">
    <property type="entry name" value="PurM C-terminal domain-like"/>
    <property type="match status" value="1"/>
</dbReference>
<dbReference type="Pfam" id="PF02769">
    <property type="entry name" value="AIRS_C"/>
    <property type="match status" value="1"/>
</dbReference>
<dbReference type="InterPro" id="IPR010918">
    <property type="entry name" value="PurM-like_C_dom"/>
</dbReference>
<dbReference type="Pfam" id="PF00586">
    <property type="entry name" value="AIRS"/>
    <property type="match status" value="1"/>
</dbReference>
<feature type="region of interest" description="Disordered" evidence="2">
    <location>
        <begin position="308"/>
        <end position="343"/>
    </location>
</feature>
<keyword evidence="5" id="KW-0378">Hydrolase</keyword>
<dbReference type="GO" id="GO:0051604">
    <property type="term" value="P:protein maturation"/>
    <property type="evidence" value="ECO:0007669"/>
    <property type="project" value="TreeGrafter"/>
</dbReference>
<evidence type="ECO:0000256" key="2">
    <source>
        <dbReference type="SAM" id="MobiDB-lite"/>
    </source>
</evidence>
<dbReference type="InterPro" id="IPR011854">
    <property type="entry name" value="HypE"/>
</dbReference>
<dbReference type="InterPro" id="IPR036676">
    <property type="entry name" value="PurM-like_C_sf"/>
</dbReference>